<proteinExistence type="predicted"/>
<reference evidence="2 3" key="1">
    <citation type="journal article" date="2019" name="Sci. Rep.">
        <title>Orb-weaving spider Araneus ventricosus genome elucidates the spidroin gene catalogue.</title>
        <authorList>
            <person name="Kono N."/>
            <person name="Nakamura H."/>
            <person name="Ohtoshi R."/>
            <person name="Moran D.A.P."/>
            <person name="Shinohara A."/>
            <person name="Yoshida Y."/>
            <person name="Fujiwara M."/>
            <person name="Mori M."/>
            <person name="Tomita M."/>
            <person name="Arakawa K."/>
        </authorList>
    </citation>
    <scope>NUCLEOTIDE SEQUENCE [LARGE SCALE GENOMIC DNA]</scope>
</reference>
<feature type="region of interest" description="Disordered" evidence="1">
    <location>
        <begin position="111"/>
        <end position="143"/>
    </location>
</feature>
<protein>
    <submittedName>
        <fullName evidence="2">Uncharacterized protein</fullName>
    </submittedName>
</protein>
<accession>A0A4Y1ZZ99</accession>
<comment type="caution">
    <text evidence="2">The sequence shown here is derived from an EMBL/GenBank/DDBJ whole genome shotgun (WGS) entry which is preliminary data.</text>
</comment>
<gene>
    <name evidence="2" type="ORF">AVEN_128009_1</name>
</gene>
<sequence length="451" mass="51839">MHKDAYAGALSKFSSTTARTPASDVRKTRPRKISKGWQTHKIPFFTPFRTFGVRLCRRENPYRFSRHPPSFFLKNALRQTKSQIPVTPMKGPLYFFYSFIFFRNVALRQEKKRKHPPTTKRVNAPLQPNPPPRLKLGKKDSRKETLHNKRIKSIYDGKNDSISTDNSLESYESHKITQQLSRSDSIQDIKMKLQNIQGAVQEHLYFAVSHEQDLFYIGKIKKIEGDDILMKFLEKSAGHVEAGHDSSGSKKVCPRKMRKLKGSHTSFSCSCPSWIFEKEVISEKVTKRISYLEAKRTVKARSPTSGTSYATAVQKTVHAKYTQIIPVVLSSDSVPFKISYTPSKFCPKSSESFIKATAHNTHKVKDLSQPRIPEFPDLPDFSDFKSISNRKRLKKDAKMNNDNQAIRTEKYQNFTKPYSVKHLPSAMQKMNRLLNFEKLPQTSFKFSSETG</sequence>
<organism evidence="2 3">
    <name type="scientific">Araneus ventricosus</name>
    <name type="common">Orbweaver spider</name>
    <name type="synonym">Epeira ventricosa</name>
    <dbReference type="NCBI Taxonomy" id="182803"/>
    <lineage>
        <taxon>Eukaryota</taxon>
        <taxon>Metazoa</taxon>
        <taxon>Ecdysozoa</taxon>
        <taxon>Arthropoda</taxon>
        <taxon>Chelicerata</taxon>
        <taxon>Arachnida</taxon>
        <taxon>Araneae</taxon>
        <taxon>Araneomorphae</taxon>
        <taxon>Entelegynae</taxon>
        <taxon>Araneoidea</taxon>
        <taxon>Araneidae</taxon>
        <taxon>Araneus</taxon>
    </lineage>
</organism>
<dbReference type="EMBL" id="BGPR01000002">
    <property type="protein sequence ID" value="GBL72798.1"/>
    <property type="molecule type" value="Genomic_DNA"/>
</dbReference>
<evidence type="ECO:0000256" key="1">
    <source>
        <dbReference type="SAM" id="MobiDB-lite"/>
    </source>
</evidence>
<evidence type="ECO:0000313" key="3">
    <source>
        <dbReference type="Proteomes" id="UP000499080"/>
    </source>
</evidence>
<dbReference type="Proteomes" id="UP000499080">
    <property type="component" value="Unassembled WGS sequence"/>
</dbReference>
<dbReference type="AlphaFoldDB" id="A0A4Y1ZZ99"/>
<name>A0A4Y1ZZ99_ARAVE</name>
<evidence type="ECO:0000313" key="2">
    <source>
        <dbReference type="EMBL" id="GBL72798.1"/>
    </source>
</evidence>
<keyword evidence="3" id="KW-1185">Reference proteome</keyword>